<dbReference type="PANTHER" id="PTHR43792">
    <property type="entry name" value="GNAT FAMILY, PUTATIVE (AFU_ORTHOLOGUE AFUA_3G00765)-RELATED-RELATED"/>
    <property type="match status" value="1"/>
</dbReference>
<organism evidence="2 3">
    <name type="scientific">Kribbella ginsengisoli</name>
    <dbReference type="NCBI Taxonomy" id="363865"/>
    <lineage>
        <taxon>Bacteria</taxon>
        <taxon>Bacillati</taxon>
        <taxon>Actinomycetota</taxon>
        <taxon>Actinomycetes</taxon>
        <taxon>Propionibacteriales</taxon>
        <taxon>Kribbellaceae</taxon>
        <taxon>Kribbella</taxon>
    </lineage>
</organism>
<proteinExistence type="predicted"/>
<dbReference type="Pfam" id="PF13302">
    <property type="entry name" value="Acetyltransf_3"/>
    <property type="match status" value="1"/>
</dbReference>
<protein>
    <recommendedName>
        <fullName evidence="1">N-acetyltransferase domain-containing protein</fullName>
    </recommendedName>
</protein>
<name>A0ABP6XLE4_9ACTN</name>
<dbReference type="Proteomes" id="UP001501222">
    <property type="component" value="Unassembled WGS sequence"/>
</dbReference>
<reference evidence="3" key="1">
    <citation type="journal article" date="2019" name="Int. J. Syst. Evol. Microbiol.">
        <title>The Global Catalogue of Microorganisms (GCM) 10K type strain sequencing project: providing services to taxonomists for standard genome sequencing and annotation.</title>
        <authorList>
            <consortium name="The Broad Institute Genomics Platform"/>
            <consortium name="The Broad Institute Genome Sequencing Center for Infectious Disease"/>
            <person name="Wu L."/>
            <person name="Ma J."/>
        </authorList>
    </citation>
    <scope>NUCLEOTIDE SEQUENCE [LARGE SCALE GENOMIC DNA]</scope>
    <source>
        <strain evidence="3">JCM 16928</strain>
    </source>
</reference>
<dbReference type="PANTHER" id="PTHR43792:SF1">
    <property type="entry name" value="N-ACETYLTRANSFERASE DOMAIN-CONTAINING PROTEIN"/>
    <property type="match status" value="1"/>
</dbReference>
<gene>
    <name evidence="2" type="ORF">GCM10022235_41130</name>
</gene>
<keyword evidence="3" id="KW-1185">Reference proteome</keyword>
<dbReference type="SUPFAM" id="SSF55729">
    <property type="entry name" value="Acyl-CoA N-acyltransferases (Nat)"/>
    <property type="match status" value="1"/>
</dbReference>
<dbReference type="InterPro" id="IPR016181">
    <property type="entry name" value="Acyl_CoA_acyltransferase"/>
</dbReference>
<accession>A0ABP6XLE4</accession>
<dbReference type="InterPro" id="IPR051531">
    <property type="entry name" value="N-acetyltransferase"/>
</dbReference>
<dbReference type="EMBL" id="BAABAA010000005">
    <property type="protein sequence ID" value="GAA3567956.1"/>
    <property type="molecule type" value="Genomic_DNA"/>
</dbReference>
<feature type="domain" description="N-acetyltransferase" evidence="1">
    <location>
        <begin position="20"/>
        <end position="68"/>
    </location>
</feature>
<dbReference type="Gene3D" id="3.40.630.30">
    <property type="match status" value="1"/>
</dbReference>
<evidence type="ECO:0000313" key="2">
    <source>
        <dbReference type="EMBL" id="GAA3567956.1"/>
    </source>
</evidence>
<comment type="caution">
    <text evidence="2">The sequence shown here is derived from an EMBL/GenBank/DDBJ whole genome shotgun (WGS) entry which is preliminary data.</text>
</comment>
<dbReference type="InterPro" id="IPR000182">
    <property type="entry name" value="GNAT_dom"/>
</dbReference>
<sequence length="92" mass="9786">MRSGRERWVGRSTSATCYCRSTGGKGYAQEAVGAVLRWLPGVVPDETVVATTQSANAASLRLLGKLGFAEVERFEEFGAEQVCASPNCLGES</sequence>
<evidence type="ECO:0000313" key="3">
    <source>
        <dbReference type="Proteomes" id="UP001501222"/>
    </source>
</evidence>
<evidence type="ECO:0000259" key="1">
    <source>
        <dbReference type="Pfam" id="PF13302"/>
    </source>
</evidence>